<dbReference type="Proteomes" id="UP000886800">
    <property type="component" value="Unassembled WGS sequence"/>
</dbReference>
<dbReference type="PIRSF" id="PIRSF018249">
    <property type="entry name" value="MyrA_prd"/>
    <property type="match status" value="1"/>
</dbReference>
<reference evidence="5" key="1">
    <citation type="journal article" date="2021" name="PeerJ">
        <title>Extensive microbial diversity within the chicken gut microbiome revealed by metagenomics and culture.</title>
        <authorList>
            <person name="Gilroy R."/>
            <person name="Ravi A."/>
            <person name="Getino M."/>
            <person name="Pursley I."/>
            <person name="Horton D.L."/>
            <person name="Alikhan N.F."/>
            <person name="Baker D."/>
            <person name="Gharbi K."/>
            <person name="Hall N."/>
            <person name="Watson M."/>
            <person name="Adriaenssens E.M."/>
            <person name="Foster-Nyarko E."/>
            <person name="Jarju S."/>
            <person name="Secka A."/>
            <person name="Antonio M."/>
            <person name="Oren A."/>
            <person name="Chaudhuri R.R."/>
            <person name="La Ragione R."/>
            <person name="Hildebrand F."/>
            <person name="Pallen M.J."/>
        </authorList>
    </citation>
    <scope>NUCLEOTIDE SEQUENCE</scope>
    <source>
        <strain evidence="5">CHK188-5543</strain>
    </source>
</reference>
<gene>
    <name evidence="5" type="ORF">H9736_05445</name>
</gene>
<keyword evidence="5" id="KW-0489">Methyltransferase</keyword>
<sequence length="276" mass="30688">MFDCPICGEPLTWEARICRCARGHTYDRASQGYVNLLRPNRQGSRDPGDNREMVHGRTQFLDSGSYQPLSDALNRTVLMQTAGSARPRVLDLGCGEGYYAARLAQAFCREGRELDLGGVDLSKAAVRHAAGRCKSGRFAVASLFALPVGDGGVDLCYNVFSPLAPQEFARILSPQGRFVAAYPAARHLFGLKQVLYDAPYENPEKTFVLPGFAIRSRERLTFPLALEGQPLIHSLFLMTPYYYRTPAEGARRLEALDRLETEADFWLVTYEKEGPA</sequence>
<dbReference type="InterPro" id="IPR048647">
    <property type="entry name" value="RlmA_N"/>
</dbReference>
<dbReference type="InterPro" id="IPR041698">
    <property type="entry name" value="Methyltransf_25"/>
</dbReference>
<comment type="caution">
    <text evidence="5">The sequence shown here is derived from an EMBL/GenBank/DDBJ whole genome shotgun (WGS) entry which is preliminary data.</text>
</comment>
<proteinExistence type="predicted"/>
<dbReference type="SUPFAM" id="SSF53335">
    <property type="entry name" value="S-adenosyl-L-methionine-dependent methyltransferases"/>
    <property type="match status" value="1"/>
</dbReference>
<feature type="binding site" evidence="2">
    <location>
        <position position="66"/>
    </location>
    <ligand>
        <name>S-adenosyl-L-methionine</name>
        <dbReference type="ChEBI" id="CHEBI:59789"/>
    </ligand>
</feature>
<keyword evidence="2" id="KW-0949">S-adenosyl-L-methionine</keyword>
<dbReference type="AlphaFoldDB" id="A0A9D1WRE5"/>
<dbReference type="CDD" id="cd02440">
    <property type="entry name" value="AdoMet_MTases"/>
    <property type="match status" value="1"/>
</dbReference>
<feature type="domain" description="Methyltransferase" evidence="3">
    <location>
        <begin position="89"/>
        <end position="175"/>
    </location>
</feature>
<dbReference type="GO" id="GO:0008168">
    <property type="term" value="F:methyltransferase activity"/>
    <property type="evidence" value="ECO:0007669"/>
    <property type="project" value="UniProtKB-KW"/>
</dbReference>
<evidence type="ECO:0000313" key="6">
    <source>
        <dbReference type="Proteomes" id="UP000886800"/>
    </source>
</evidence>
<feature type="binding site" evidence="2">
    <location>
        <begin position="96"/>
        <end position="97"/>
    </location>
    <ligand>
        <name>S-adenosyl-L-methionine</name>
        <dbReference type="ChEBI" id="CHEBI:59789"/>
    </ligand>
</feature>
<accession>A0A9D1WRE5</accession>
<dbReference type="GO" id="GO:0032259">
    <property type="term" value="P:methylation"/>
    <property type="evidence" value="ECO:0007669"/>
    <property type="project" value="UniProtKB-KW"/>
</dbReference>
<evidence type="ECO:0000256" key="2">
    <source>
        <dbReference type="PIRSR" id="PIRSR018249-2"/>
    </source>
</evidence>
<dbReference type="PANTHER" id="PTHR43460">
    <property type="entry name" value="METHYLTRANSFERASE"/>
    <property type="match status" value="1"/>
</dbReference>
<feature type="domain" description="23S rRNA (guanine(745)-N(1))-methyltransferase N-terminal" evidence="4">
    <location>
        <begin position="2"/>
        <end position="38"/>
    </location>
</feature>
<keyword evidence="1" id="KW-0862">Zinc</keyword>
<dbReference type="GO" id="GO:0046872">
    <property type="term" value="F:metal ion binding"/>
    <property type="evidence" value="ECO:0007669"/>
    <property type="project" value="UniProtKB-KW"/>
</dbReference>
<feature type="binding site" evidence="1">
    <location>
        <position position="20"/>
    </location>
    <ligand>
        <name>Zn(2+)</name>
        <dbReference type="ChEBI" id="CHEBI:29105"/>
    </ligand>
</feature>
<dbReference type="EMBL" id="DXES01000121">
    <property type="protein sequence ID" value="HIX65676.1"/>
    <property type="molecule type" value="Genomic_DNA"/>
</dbReference>
<evidence type="ECO:0000259" key="3">
    <source>
        <dbReference type="Pfam" id="PF13649"/>
    </source>
</evidence>
<keyword evidence="1" id="KW-0479">Metal-binding</keyword>
<feature type="binding site" evidence="1">
    <location>
        <position position="24"/>
    </location>
    <ligand>
        <name>Zn(2+)</name>
        <dbReference type="ChEBI" id="CHEBI:29105"/>
    </ligand>
</feature>
<keyword evidence="5" id="KW-0808">Transferase</keyword>
<feature type="binding site" evidence="2">
    <location>
        <position position="187"/>
    </location>
    <ligand>
        <name>S-adenosyl-L-methionine</name>
        <dbReference type="ChEBI" id="CHEBI:59789"/>
    </ligand>
</feature>
<dbReference type="InterPro" id="IPR029063">
    <property type="entry name" value="SAM-dependent_MTases_sf"/>
</dbReference>
<protein>
    <submittedName>
        <fullName evidence="5">Methyltransferase domain-containing protein</fullName>
    </submittedName>
</protein>
<feature type="binding site" evidence="1">
    <location>
        <position position="4"/>
    </location>
    <ligand>
        <name>Zn(2+)</name>
        <dbReference type="ChEBI" id="CHEBI:29105"/>
    </ligand>
</feature>
<name>A0A9D1WRE5_9FIRM</name>
<dbReference type="InterPro" id="IPR052939">
    <property type="entry name" value="23S_rRNA_MeTrnsfrase_RlmA"/>
</dbReference>
<evidence type="ECO:0000313" key="5">
    <source>
        <dbReference type="EMBL" id="HIX65676.1"/>
    </source>
</evidence>
<evidence type="ECO:0000259" key="4">
    <source>
        <dbReference type="Pfam" id="PF21302"/>
    </source>
</evidence>
<reference evidence="5" key="2">
    <citation type="submission" date="2021-04" db="EMBL/GenBank/DDBJ databases">
        <authorList>
            <person name="Gilroy R."/>
        </authorList>
    </citation>
    <scope>NUCLEOTIDE SEQUENCE</scope>
    <source>
        <strain evidence="5">CHK188-5543</strain>
    </source>
</reference>
<evidence type="ECO:0000256" key="1">
    <source>
        <dbReference type="PIRSR" id="PIRSR018249-1"/>
    </source>
</evidence>
<dbReference type="Gene3D" id="3.40.50.150">
    <property type="entry name" value="Vaccinia Virus protein VP39"/>
    <property type="match status" value="1"/>
</dbReference>
<organism evidence="5 6">
    <name type="scientific">Candidatus Anaerotruncus excrementipullorum</name>
    <dbReference type="NCBI Taxonomy" id="2838465"/>
    <lineage>
        <taxon>Bacteria</taxon>
        <taxon>Bacillati</taxon>
        <taxon>Bacillota</taxon>
        <taxon>Clostridia</taxon>
        <taxon>Eubacteriales</taxon>
        <taxon>Oscillospiraceae</taxon>
        <taxon>Anaerotruncus</taxon>
    </lineage>
</organism>
<dbReference type="Pfam" id="PF21302">
    <property type="entry name" value="Zn_ribbon_RlmA"/>
    <property type="match status" value="1"/>
</dbReference>
<dbReference type="Pfam" id="PF13649">
    <property type="entry name" value="Methyltransf_25"/>
    <property type="match status" value="1"/>
</dbReference>
<dbReference type="InterPro" id="IPR016718">
    <property type="entry name" value="rRNA_m1G-MeTrfase_A_prd"/>
</dbReference>
<feature type="binding site" evidence="1">
    <location>
        <position position="7"/>
    </location>
    <ligand>
        <name>Zn(2+)</name>
        <dbReference type="ChEBI" id="CHEBI:29105"/>
    </ligand>
</feature>
<dbReference type="PANTHER" id="PTHR43460:SF1">
    <property type="entry name" value="METHYLTRANSFERASE TYPE 11 DOMAIN-CONTAINING PROTEIN"/>
    <property type="match status" value="1"/>
</dbReference>